<keyword evidence="5" id="KW-0813">Transport</keyword>
<accession>A0ABS1KKS1</accession>
<evidence type="ECO:0000256" key="7">
    <source>
        <dbReference type="ARBA" id="ARBA00023136"/>
    </source>
</evidence>
<dbReference type="InterPro" id="IPR003439">
    <property type="entry name" value="ABC_transporter-like_ATP-bd"/>
</dbReference>
<dbReference type="SMART" id="SM00382">
    <property type="entry name" value="AAA"/>
    <property type="match status" value="1"/>
</dbReference>
<dbReference type="Gene3D" id="3.40.50.300">
    <property type="entry name" value="P-loop containing nucleotide triphosphate hydrolases"/>
    <property type="match status" value="1"/>
</dbReference>
<dbReference type="Pfam" id="PF03412">
    <property type="entry name" value="Peptidase_C39"/>
    <property type="match status" value="1"/>
</dbReference>
<feature type="transmembrane region" description="Helical" evidence="9">
    <location>
        <begin position="306"/>
        <end position="327"/>
    </location>
</feature>
<evidence type="ECO:0000259" key="12">
    <source>
        <dbReference type="PROSITE" id="PS50990"/>
    </source>
</evidence>
<reference evidence="13 14" key="1">
    <citation type="submission" date="2021-01" db="EMBL/GenBank/DDBJ databases">
        <title>Chryseolinea sp. Jin1 Genome sequencing and assembly.</title>
        <authorList>
            <person name="Kim I."/>
        </authorList>
    </citation>
    <scope>NUCLEOTIDE SEQUENCE [LARGE SCALE GENOMIC DNA]</scope>
    <source>
        <strain evidence="13 14">Jin1</strain>
    </source>
</reference>
<dbReference type="InterPro" id="IPR011527">
    <property type="entry name" value="ABC1_TM_dom"/>
</dbReference>
<name>A0ABS1KKS1_9BACT</name>
<keyword evidence="7 9" id="KW-0472">Membrane</keyword>
<evidence type="ECO:0000256" key="8">
    <source>
        <dbReference type="ARBA" id="ARBA00043264"/>
    </source>
</evidence>
<keyword evidence="14" id="KW-1185">Reference proteome</keyword>
<keyword evidence="4 13" id="KW-0067">ATP-binding</keyword>
<dbReference type="Proteomes" id="UP000613030">
    <property type="component" value="Unassembled WGS sequence"/>
</dbReference>
<evidence type="ECO:0000313" key="14">
    <source>
        <dbReference type="Proteomes" id="UP000613030"/>
    </source>
</evidence>
<dbReference type="RefSeq" id="WP_202006915.1">
    <property type="nucleotide sequence ID" value="NZ_JAERRB010000001.1"/>
</dbReference>
<dbReference type="EMBL" id="JAERRB010000001">
    <property type="protein sequence ID" value="MBL0739955.1"/>
    <property type="molecule type" value="Genomic_DNA"/>
</dbReference>
<evidence type="ECO:0000259" key="11">
    <source>
        <dbReference type="PROSITE" id="PS50929"/>
    </source>
</evidence>
<gene>
    <name evidence="13" type="ORF">JI741_01935</name>
</gene>
<dbReference type="Pfam" id="PF00005">
    <property type="entry name" value="ABC_tran"/>
    <property type="match status" value="1"/>
</dbReference>
<feature type="domain" description="ABC transmembrane type-1" evidence="11">
    <location>
        <begin position="178"/>
        <end position="448"/>
    </location>
</feature>
<dbReference type="PANTHER" id="PTHR24221:SF654">
    <property type="entry name" value="ATP-BINDING CASSETTE SUB-FAMILY B MEMBER 6"/>
    <property type="match status" value="1"/>
</dbReference>
<evidence type="ECO:0000259" key="10">
    <source>
        <dbReference type="PROSITE" id="PS50893"/>
    </source>
</evidence>
<dbReference type="PANTHER" id="PTHR24221">
    <property type="entry name" value="ATP-BINDING CASSETTE SUB-FAMILY B"/>
    <property type="match status" value="1"/>
</dbReference>
<dbReference type="CDD" id="cd18570">
    <property type="entry name" value="ABC_6TM_PCAT1_LagD_like"/>
    <property type="match status" value="1"/>
</dbReference>
<dbReference type="SUPFAM" id="SSF52540">
    <property type="entry name" value="P-loop containing nucleoside triphosphate hydrolases"/>
    <property type="match status" value="1"/>
</dbReference>
<protein>
    <submittedName>
        <fullName evidence="13">ATP-binding cassette domain-containing protein</fullName>
    </submittedName>
</protein>
<evidence type="ECO:0000256" key="5">
    <source>
        <dbReference type="ARBA" id="ARBA00022927"/>
    </source>
</evidence>
<dbReference type="Gene3D" id="3.90.70.10">
    <property type="entry name" value="Cysteine proteinases"/>
    <property type="match status" value="1"/>
</dbReference>
<dbReference type="SUPFAM" id="SSF90123">
    <property type="entry name" value="ABC transporter transmembrane region"/>
    <property type="match status" value="1"/>
</dbReference>
<organism evidence="13 14">
    <name type="scientific">Chryseolinea lacunae</name>
    <dbReference type="NCBI Taxonomy" id="2801331"/>
    <lineage>
        <taxon>Bacteria</taxon>
        <taxon>Pseudomonadati</taxon>
        <taxon>Bacteroidota</taxon>
        <taxon>Cytophagia</taxon>
        <taxon>Cytophagales</taxon>
        <taxon>Fulvivirgaceae</taxon>
        <taxon>Chryseolinea</taxon>
    </lineage>
</organism>
<evidence type="ECO:0000313" key="13">
    <source>
        <dbReference type="EMBL" id="MBL0739955.1"/>
    </source>
</evidence>
<feature type="transmembrane region" description="Helical" evidence="9">
    <location>
        <begin position="399"/>
        <end position="421"/>
    </location>
</feature>
<dbReference type="Pfam" id="PF00664">
    <property type="entry name" value="ABC_membrane"/>
    <property type="match status" value="1"/>
</dbReference>
<proteinExistence type="predicted"/>
<dbReference type="InterPro" id="IPR039421">
    <property type="entry name" value="Type_1_exporter"/>
</dbReference>
<sequence>MKNFTSHFFLRKIKRAHVYQNDSKDCGPACLLALIRFYGGNSNLESIRTLCRNTDNGTSMLGMKVAAIALGMTAEGFEADAQSIESIEKQFILHIISQGFDHYVVCYGNLHGKYIISDPKDGIRFWSKNELAEKWKSGYCLIIEKSKGFIQNKADYRRKKAWIWVLIQDNVSILLSCTILGLVISALSILMSTFSQQLVDVIIPSGKLRVATMSVCLVSLLLIMKAAFQYIRQTFLIRQNLDLEKKLNSFFFKKFLHLPKSFFDRRKTGDLIARINDVGIIKNTFILLFGNLLIDTLVVLSSIVLIIYYNTFIGTICATVIPVYFIIIKNANRHLITTQESLMSSRAISESNYINTIQGIASIKSFNKQQLFEDTNTSLFGQYQKNVFSYLMLQNKLSLTIGITTIFITAIVLTLTIQSIFSKEMKIGEMTAVIGSLSSLLSSVANLALLSIPINEARIAFDRIYEYAHISPEQQLYPYVQITDEIVFKKLTVSNISIGFEEQKNILHDITFEIKRGELISIIGQSGTGKSLISQILLKFYTPSSGRMILNDSVPIENLNICRWRELIAVVPQYVHIFEGSLLYNICLSHDKADIDKALDILLNLGFHDYFIPFVNGYQTQLGEGGISPSGGQRQMIGLARALCFNPSLIVLDETTAHLDSETEKFVFKILEKLRHRLAVIFITHRGHNLKTDKIFKLQAGILIRL</sequence>
<keyword evidence="6 9" id="KW-1133">Transmembrane helix</keyword>
<dbReference type="Gene3D" id="1.20.1560.10">
    <property type="entry name" value="ABC transporter type 1, transmembrane domain"/>
    <property type="match status" value="1"/>
</dbReference>
<dbReference type="GO" id="GO:0005524">
    <property type="term" value="F:ATP binding"/>
    <property type="evidence" value="ECO:0007669"/>
    <property type="project" value="UniProtKB-KW"/>
</dbReference>
<evidence type="ECO:0000256" key="6">
    <source>
        <dbReference type="ARBA" id="ARBA00022989"/>
    </source>
</evidence>
<keyword evidence="5" id="KW-0653">Protein transport</keyword>
<dbReference type="PROSITE" id="PS50893">
    <property type="entry name" value="ABC_TRANSPORTER_2"/>
    <property type="match status" value="1"/>
</dbReference>
<feature type="transmembrane region" description="Helical" evidence="9">
    <location>
        <begin position="161"/>
        <end position="190"/>
    </location>
</feature>
<keyword evidence="3" id="KW-0547">Nucleotide-binding</keyword>
<feature type="domain" description="Peptidase C39" evidence="12">
    <location>
        <begin position="20"/>
        <end position="142"/>
    </location>
</feature>
<dbReference type="InterPro" id="IPR005074">
    <property type="entry name" value="Peptidase_C39"/>
</dbReference>
<comment type="subcellular location">
    <subcellularLocation>
        <location evidence="1">Cell membrane</location>
        <topology evidence="1">Multi-pass membrane protein</topology>
    </subcellularLocation>
</comment>
<keyword evidence="8" id="KW-0080">Bacteriocin transport</keyword>
<evidence type="ECO:0000256" key="1">
    <source>
        <dbReference type="ARBA" id="ARBA00004651"/>
    </source>
</evidence>
<dbReference type="PROSITE" id="PS50990">
    <property type="entry name" value="PEPTIDASE_C39"/>
    <property type="match status" value="1"/>
</dbReference>
<dbReference type="InterPro" id="IPR036640">
    <property type="entry name" value="ABC1_TM_sf"/>
</dbReference>
<evidence type="ECO:0000256" key="3">
    <source>
        <dbReference type="ARBA" id="ARBA00022741"/>
    </source>
</evidence>
<feature type="transmembrane region" description="Helical" evidence="9">
    <location>
        <begin position="210"/>
        <end position="228"/>
    </location>
</feature>
<dbReference type="InterPro" id="IPR027417">
    <property type="entry name" value="P-loop_NTPase"/>
</dbReference>
<evidence type="ECO:0000256" key="2">
    <source>
        <dbReference type="ARBA" id="ARBA00022692"/>
    </source>
</evidence>
<dbReference type="PROSITE" id="PS50929">
    <property type="entry name" value="ABC_TM1F"/>
    <property type="match status" value="1"/>
</dbReference>
<feature type="transmembrane region" description="Helical" evidence="9">
    <location>
        <begin position="280"/>
        <end position="300"/>
    </location>
</feature>
<comment type="caution">
    <text evidence="13">The sequence shown here is derived from an EMBL/GenBank/DDBJ whole genome shotgun (WGS) entry which is preliminary data.</text>
</comment>
<evidence type="ECO:0000256" key="4">
    <source>
        <dbReference type="ARBA" id="ARBA00022840"/>
    </source>
</evidence>
<dbReference type="InterPro" id="IPR003593">
    <property type="entry name" value="AAA+_ATPase"/>
</dbReference>
<keyword evidence="2 9" id="KW-0812">Transmembrane</keyword>
<evidence type="ECO:0000256" key="9">
    <source>
        <dbReference type="SAM" id="Phobius"/>
    </source>
</evidence>
<feature type="domain" description="ABC transporter" evidence="10">
    <location>
        <begin position="491"/>
        <end position="706"/>
    </location>
</feature>